<evidence type="ECO:0000256" key="5">
    <source>
        <dbReference type="ARBA" id="ARBA00023002"/>
    </source>
</evidence>
<dbReference type="STRING" id="1754191.A0A1Y1V8A8"/>
<evidence type="ECO:0000256" key="4">
    <source>
        <dbReference type="ARBA" id="ARBA00022490"/>
    </source>
</evidence>
<keyword evidence="6 9" id="KW-0520">NAD</keyword>
<keyword evidence="4" id="KW-0963">Cytoplasm</keyword>
<protein>
    <recommendedName>
        <fullName evidence="11">Glycerol-3-phosphate dehydrogenase [NAD(+)]</fullName>
        <ecNumber evidence="11">1.1.1.8</ecNumber>
    </recommendedName>
</protein>
<feature type="domain" description="Glycerol-3-phosphate dehydrogenase NAD-dependent C-terminal" evidence="13">
    <location>
        <begin position="198"/>
        <end position="343"/>
    </location>
</feature>
<evidence type="ECO:0000259" key="12">
    <source>
        <dbReference type="Pfam" id="PF01210"/>
    </source>
</evidence>
<keyword evidence="15" id="KW-1185">Reference proteome</keyword>
<dbReference type="InterPro" id="IPR036291">
    <property type="entry name" value="NAD(P)-bd_dom_sf"/>
</dbReference>
<dbReference type="Pfam" id="PF07479">
    <property type="entry name" value="NAD_Gly3P_dh_C"/>
    <property type="match status" value="1"/>
</dbReference>
<evidence type="ECO:0000256" key="6">
    <source>
        <dbReference type="ARBA" id="ARBA00023027"/>
    </source>
</evidence>
<evidence type="ECO:0000256" key="3">
    <source>
        <dbReference type="ARBA" id="ARBA00011009"/>
    </source>
</evidence>
<dbReference type="OrthoDB" id="10263760at2759"/>
<evidence type="ECO:0000313" key="15">
    <source>
        <dbReference type="Proteomes" id="UP000193719"/>
    </source>
</evidence>
<dbReference type="FunFam" id="3.40.50.720:FF:000088">
    <property type="entry name" value="Glycerol-3-phosphate dehydrogenase [NAD(+)]"/>
    <property type="match status" value="1"/>
</dbReference>
<dbReference type="SUPFAM" id="SSF48179">
    <property type="entry name" value="6-phosphogluconate dehydrogenase C-terminal domain-like"/>
    <property type="match status" value="1"/>
</dbReference>
<accession>A0A1Y1V8A8</accession>
<dbReference type="PROSITE" id="PS00957">
    <property type="entry name" value="NAD_G3PDH"/>
    <property type="match status" value="1"/>
</dbReference>
<dbReference type="FunFam" id="1.10.1040.10:FF:000004">
    <property type="entry name" value="Glycerol-3-phosphate dehydrogenase [NAD(+)]"/>
    <property type="match status" value="1"/>
</dbReference>
<dbReference type="EC" id="1.1.1.8" evidence="11"/>
<reference evidence="14 15" key="1">
    <citation type="submission" date="2016-08" db="EMBL/GenBank/DDBJ databases">
        <title>Genomes of anaerobic fungi encode conserved fungal cellulosomes for biomass hydrolysis.</title>
        <authorList>
            <consortium name="DOE Joint Genome Institute"/>
            <person name="Haitjema C.H."/>
            <person name="Gilmore S.P."/>
            <person name="Henske J.K."/>
            <person name="Solomon K.V."/>
            <person name="De Groot R."/>
            <person name="Kuo A."/>
            <person name="Mondo S.J."/>
            <person name="Salamov A.A."/>
            <person name="Labutti K."/>
            <person name="Zhao Z."/>
            <person name="Chiniquy J."/>
            <person name="Barry K."/>
            <person name="Brewer H.M."/>
            <person name="Purvine S.O."/>
            <person name="Wright A.T."/>
            <person name="Boxma B."/>
            <person name="Van Alen T."/>
            <person name="Hackstein J.H."/>
            <person name="Baker S.E."/>
            <person name="Grigoriev I.V."/>
            <person name="O'Malley M.A."/>
        </authorList>
    </citation>
    <scope>NUCLEOTIDE SEQUENCE [LARGE SCALE GENOMIC DNA]</scope>
    <source>
        <strain evidence="15">finn</strain>
    </source>
</reference>
<dbReference type="InterPro" id="IPR011128">
    <property type="entry name" value="G3P_DH_NAD-dep_N"/>
</dbReference>
<dbReference type="GO" id="GO:0005829">
    <property type="term" value="C:cytosol"/>
    <property type="evidence" value="ECO:0007669"/>
    <property type="project" value="TreeGrafter"/>
</dbReference>
<dbReference type="GO" id="GO:0141152">
    <property type="term" value="F:glycerol-3-phosphate dehydrogenase (NAD+) activity"/>
    <property type="evidence" value="ECO:0007669"/>
    <property type="project" value="UniProtKB-UniRule"/>
</dbReference>
<dbReference type="GO" id="GO:0005975">
    <property type="term" value="P:carbohydrate metabolic process"/>
    <property type="evidence" value="ECO:0007669"/>
    <property type="project" value="InterPro"/>
</dbReference>
<dbReference type="PIRSF" id="PIRSF000114">
    <property type="entry name" value="Glycerol-3-P_dh"/>
    <property type="match status" value="1"/>
</dbReference>
<dbReference type="InterPro" id="IPR006168">
    <property type="entry name" value="G3P_DH_NAD-dep"/>
</dbReference>
<feature type="binding site" evidence="9">
    <location>
        <position position="302"/>
    </location>
    <ligand>
        <name>NAD(+)</name>
        <dbReference type="ChEBI" id="CHEBI:57540"/>
    </ligand>
</feature>
<proteinExistence type="inferred from homology"/>
<comment type="caution">
    <text evidence="14">The sequence shown here is derived from an EMBL/GenBank/DDBJ whole genome shotgun (WGS) entry which is preliminary data.</text>
</comment>
<comment type="catalytic activity">
    <reaction evidence="7 11">
        <text>sn-glycerol 3-phosphate + NAD(+) = dihydroxyacetone phosphate + NADH + H(+)</text>
        <dbReference type="Rhea" id="RHEA:11092"/>
        <dbReference type="ChEBI" id="CHEBI:15378"/>
        <dbReference type="ChEBI" id="CHEBI:57540"/>
        <dbReference type="ChEBI" id="CHEBI:57597"/>
        <dbReference type="ChEBI" id="CHEBI:57642"/>
        <dbReference type="ChEBI" id="CHEBI:57945"/>
        <dbReference type="EC" id="1.1.1.8"/>
    </reaction>
</comment>
<feature type="active site" description="Proton acceptor" evidence="8">
    <location>
        <position position="209"/>
    </location>
</feature>
<gene>
    <name evidence="14" type="ORF">BCR36DRAFT_397780</name>
</gene>
<evidence type="ECO:0000256" key="11">
    <source>
        <dbReference type="RuleBase" id="RU361243"/>
    </source>
</evidence>
<dbReference type="InterPro" id="IPR006109">
    <property type="entry name" value="G3P_DH_NAD-dep_C"/>
</dbReference>
<dbReference type="PANTHER" id="PTHR11728">
    <property type="entry name" value="GLYCEROL-3-PHOSPHATE DEHYDROGENASE"/>
    <property type="match status" value="1"/>
</dbReference>
<dbReference type="Gene3D" id="1.10.1040.10">
    <property type="entry name" value="N-(1-d-carboxylethyl)-l-norvaline Dehydrogenase, domain 2"/>
    <property type="match status" value="1"/>
</dbReference>
<evidence type="ECO:0000256" key="2">
    <source>
        <dbReference type="ARBA" id="ARBA00005192"/>
    </source>
</evidence>
<evidence type="ECO:0000256" key="8">
    <source>
        <dbReference type="PIRSR" id="PIRSR000114-1"/>
    </source>
</evidence>
<reference evidence="14 15" key="2">
    <citation type="submission" date="2016-08" db="EMBL/GenBank/DDBJ databases">
        <title>Pervasive Adenine N6-methylation of Active Genes in Fungi.</title>
        <authorList>
            <consortium name="DOE Joint Genome Institute"/>
            <person name="Mondo S.J."/>
            <person name="Dannebaum R.O."/>
            <person name="Kuo R.C."/>
            <person name="Labutti K."/>
            <person name="Haridas S."/>
            <person name="Kuo A."/>
            <person name="Salamov A."/>
            <person name="Ahrendt S.R."/>
            <person name="Lipzen A."/>
            <person name="Sullivan W."/>
            <person name="Andreopoulos W.B."/>
            <person name="Clum A."/>
            <person name="Lindquist E."/>
            <person name="Daum C."/>
            <person name="Ramamoorthy G.K."/>
            <person name="Gryganskyi A."/>
            <person name="Culley D."/>
            <person name="Magnuson J.K."/>
            <person name="James T.Y."/>
            <person name="O'Malley M.A."/>
            <person name="Stajich J.E."/>
            <person name="Spatafora J.W."/>
            <person name="Visel A."/>
            <person name="Grigoriev I.V."/>
        </authorList>
    </citation>
    <scope>NUCLEOTIDE SEQUENCE [LARGE SCALE GENOMIC DNA]</scope>
    <source>
        <strain evidence="15">finn</strain>
    </source>
</reference>
<dbReference type="Proteomes" id="UP000193719">
    <property type="component" value="Unassembled WGS sequence"/>
</dbReference>
<keyword evidence="5 10" id="KW-0560">Oxidoreductase</keyword>
<comment type="subcellular location">
    <subcellularLocation>
        <location evidence="1">Cytoplasm</location>
    </subcellularLocation>
</comment>
<dbReference type="PRINTS" id="PR00077">
    <property type="entry name" value="GPDHDRGNASE"/>
</dbReference>
<evidence type="ECO:0000313" key="14">
    <source>
        <dbReference type="EMBL" id="ORX49697.1"/>
    </source>
</evidence>
<evidence type="ECO:0000256" key="7">
    <source>
        <dbReference type="ARBA" id="ARBA00048683"/>
    </source>
</evidence>
<dbReference type="GO" id="GO:0051287">
    <property type="term" value="F:NAD binding"/>
    <property type="evidence" value="ECO:0007669"/>
    <property type="project" value="UniProtKB-UniRule"/>
</dbReference>
<dbReference type="InterPro" id="IPR017751">
    <property type="entry name" value="G3P_DH_NAD-dep_euk"/>
</dbReference>
<dbReference type="EMBL" id="MCFH01000023">
    <property type="protein sequence ID" value="ORX49697.1"/>
    <property type="molecule type" value="Genomic_DNA"/>
</dbReference>
<dbReference type="Gene3D" id="3.40.50.720">
    <property type="entry name" value="NAD(P)-binding Rossmann-like Domain"/>
    <property type="match status" value="1"/>
</dbReference>
<dbReference type="Pfam" id="PF01210">
    <property type="entry name" value="NAD_Gly3P_dh_N"/>
    <property type="match status" value="1"/>
</dbReference>
<feature type="binding site" evidence="9">
    <location>
        <position position="46"/>
    </location>
    <ligand>
        <name>NAD(+)</name>
        <dbReference type="ChEBI" id="CHEBI:57540"/>
    </ligand>
</feature>
<evidence type="ECO:0000256" key="1">
    <source>
        <dbReference type="ARBA" id="ARBA00004496"/>
    </source>
</evidence>
<feature type="domain" description="Glycerol-3-phosphate dehydrogenase NAD-dependent N-terminal" evidence="12">
    <location>
        <begin position="10"/>
        <end position="176"/>
    </location>
</feature>
<organism evidence="14 15">
    <name type="scientific">Piromyces finnis</name>
    <dbReference type="NCBI Taxonomy" id="1754191"/>
    <lineage>
        <taxon>Eukaryota</taxon>
        <taxon>Fungi</taxon>
        <taxon>Fungi incertae sedis</taxon>
        <taxon>Chytridiomycota</taxon>
        <taxon>Chytridiomycota incertae sedis</taxon>
        <taxon>Neocallimastigomycetes</taxon>
        <taxon>Neocallimastigales</taxon>
        <taxon>Neocallimastigaceae</taxon>
        <taxon>Piromyces</taxon>
    </lineage>
</organism>
<feature type="binding site" evidence="9">
    <location>
        <position position="102"/>
    </location>
    <ligand>
        <name>NAD(+)</name>
        <dbReference type="ChEBI" id="CHEBI:57540"/>
    </ligand>
</feature>
<name>A0A1Y1V8A8_9FUNG</name>
<dbReference type="AlphaFoldDB" id="A0A1Y1V8A8"/>
<feature type="binding site" evidence="9">
    <location>
        <position position="273"/>
    </location>
    <ligand>
        <name>NAD(+)</name>
        <dbReference type="ChEBI" id="CHEBI:57540"/>
    </ligand>
</feature>
<evidence type="ECO:0000256" key="9">
    <source>
        <dbReference type="PIRSR" id="PIRSR000114-3"/>
    </source>
</evidence>
<evidence type="ECO:0000259" key="13">
    <source>
        <dbReference type="Pfam" id="PF07479"/>
    </source>
</evidence>
<feature type="binding site" evidence="9">
    <location>
        <position position="158"/>
    </location>
    <ligand>
        <name>NAD(+)</name>
        <dbReference type="ChEBI" id="CHEBI:57540"/>
    </ligand>
</feature>
<dbReference type="SUPFAM" id="SSF51735">
    <property type="entry name" value="NAD(P)-binding Rossmann-fold domains"/>
    <property type="match status" value="1"/>
</dbReference>
<dbReference type="InterPro" id="IPR013328">
    <property type="entry name" value="6PGD_dom2"/>
</dbReference>
<evidence type="ECO:0000256" key="10">
    <source>
        <dbReference type="RuleBase" id="RU000437"/>
    </source>
</evidence>
<dbReference type="NCBIfam" id="TIGR03376">
    <property type="entry name" value="glycerol3P_DH"/>
    <property type="match status" value="1"/>
</dbReference>
<feature type="binding site" evidence="9">
    <location>
        <position position="300"/>
    </location>
    <ligand>
        <name>NAD(+)</name>
        <dbReference type="ChEBI" id="CHEBI:57540"/>
    </ligand>
</feature>
<comment type="pathway">
    <text evidence="2">Phospholipid metabolism; alpha-glycerophosphate cycle.</text>
</comment>
<feature type="binding site" evidence="9">
    <location>
        <begin position="15"/>
        <end position="20"/>
    </location>
    <ligand>
        <name>NAD(+)</name>
        <dbReference type="ChEBI" id="CHEBI:57540"/>
    </ligand>
</feature>
<dbReference type="GO" id="GO:0046168">
    <property type="term" value="P:glycerol-3-phosphate catabolic process"/>
    <property type="evidence" value="ECO:0007669"/>
    <property type="project" value="UniProtKB-UniRule"/>
</dbReference>
<dbReference type="InterPro" id="IPR008927">
    <property type="entry name" value="6-PGluconate_DH-like_C_sf"/>
</dbReference>
<dbReference type="GO" id="GO:0042803">
    <property type="term" value="F:protein homodimerization activity"/>
    <property type="evidence" value="ECO:0007669"/>
    <property type="project" value="InterPro"/>
</dbReference>
<dbReference type="PANTHER" id="PTHR11728:SF8">
    <property type="entry name" value="GLYCEROL-3-PHOSPHATE DEHYDROGENASE [NAD(+)]-RELATED"/>
    <property type="match status" value="1"/>
</dbReference>
<comment type="similarity">
    <text evidence="3 10">Belongs to the NAD-dependent glycerol-3-phosphate dehydrogenase family.</text>
</comment>
<dbReference type="GO" id="GO:0005634">
    <property type="term" value="C:nucleus"/>
    <property type="evidence" value="ECO:0007669"/>
    <property type="project" value="TreeGrafter"/>
</dbReference>
<sequence length="346" mass="38332">MPGISGEKEKVCIIGSGNWGSAISKIIGKNVLAHPEFNSTVKMWVFEEYINGRKLTEIINTCHENVKYLPNIKLPSNVVACSDIIECVEDATILVFVIPHQFVKSTCEKIRGKLRDDCRAISLIKGVDVSKGGLMLISEEIREALSIDVSVLMGANVAREVALEQFCETTIGYNDPYNGEIFKKIFNTSYFRVNAVQDVSGVELCGALKNVVALAAGFVDGLKMGSNTKAAIIRIGIAEMKKFSHMFYIGIKNETFFESCGVADVVTTCYGGRHRKLAEAHVITGKSFDDLEKDMLNGQKLQGTITSKEIHQILTRNNCTEEFPLFSTVYRICYENLCPSHIIHDI</sequence>